<feature type="transmembrane region" description="Helical" evidence="7">
    <location>
        <begin position="128"/>
        <end position="147"/>
    </location>
</feature>
<evidence type="ECO:0000256" key="1">
    <source>
        <dbReference type="ARBA" id="ARBA00004651"/>
    </source>
</evidence>
<dbReference type="SUPFAM" id="SSF48317">
    <property type="entry name" value="Acid phosphatase/Vanadium-dependent haloperoxidase"/>
    <property type="match status" value="1"/>
</dbReference>
<sequence>MPTWKLLLSIVLGISLPVLSFVDIAVAIRHNPTGLSWEKALLLAIHQTRAPELDYLAEKLTGLGTEWGVAPVTAILLLVFALKKYRYGFAYLLLMVVGGWAISYNLKIAFHRVRPQLWELFYPLPLDFAFPSGHALFSSLLVISLAILSWRTRWFVAVLLVGIPFVLAIAWTRLYLGVHFPTDILGSWMLAIAWSSIIYLVFRGLFGTPRANFPAVPPD</sequence>
<keyword evidence="10" id="KW-1185">Reference proteome</keyword>
<organism evidence="9 10">
    <name type="scientific">Pannus brasiliensis CCIBt3594</name>
    <dbReference type="NCBI Taxonomy" id="1427578"/>
    <lineage>
        <taxon>Bacteria</taxon>
        <taxon>Bacillati</taxon>
        <taxon>Cyanobacteriota</taxon>
        <taxon>Cyanophyceae</taxon>
        <taxon>Oscillatoriophycideae</taxon>
        <taxon>Chroococcales</taxon>
        <taxon>Microcystaceae</taxon>
        <taxon>Pannus</taxon>
    </lineage>
</organism>
<dbReference type="PANTHER" id="PTHR14969:SF62">
    <property type="entry name" value="DECAPRENYLPHOSPHORYL-5-PHOSPHORIBOSE PHOSPHATASE RV3807C-RELATED"/>
    <property type="match status" value="1"/>
</dbReference>
<accession>A0AAW9QVQ5</accession>
<dbReference type="AlphaFoldDB" id="A0AAW9QVQ5"/>
<protein>
    <submittedName>
        <fullName evidence="9">Phosphatase PAP2 family protein</fullName>
    </submittedName>
</protein>
<evidence type="ECO:0000256" key="4">
    <source>
        <dbReference type="ARBA" id="ARBA00022801"/>
    </source>
</evidence>
<reference evidence="9 10" key="1">
    <citation type="submission" date="2024-01" db="EMBL/GenBank/DDBJ databases">
        <title>Genomic insights into the taxonomy and metabolism of the cyanobacterium Pannus brasiliensis CCIBt3594.</title>
        <authorList>
            <person name="Machado M."/>
            <person name="Botero N.B."/>
            <person name="Andreote A.P.D."/>
            <person name="Feitosa A.M.T."/>
            <person name="Popin R."/>
            <person name="Sivonen K."/>
            <person name="Fiore M.F."/>
        </authorList>
    </citation>
    <scope>NUCLEOTIDE SEQUENCE [LARGE SCALE GENOMIC DNA]</scope>
    <source>
        <strain evidence="9 10">CCIBt3594</strain>
    </source>
</reference>
<evidence type="ECO:0000313" key="10">
    <source>
        <dbReference type="Proteomes" id="UP001328733"/>
    </source>
</evidence>
<dbReference type="SMART" id="SM00014">
    <property type="entry name" value="acidPPc"/>
    <property type="match status" value="1"/>
</dbReference>
<feature type="transmembrane region" description="Helical" evidence="7">
    <location>
        <begin position="184"/>
        <end position="202"/>
    </location>
</feature>
<feature type="transmembrane region" description="Helical" evidence="7">
    <location>
        <begin position="154"/>
        <end position="172"/>
    </location>
</feature>
<keyword evidence="4" id="KW-0378">Hydrolase</keyword>
<name>A0AAW9QVQ5_9CHRO</name>
<dbReference type="Pfam" id="PF01569">
    <property type="entry name" value="PAP2"/>
    <property type="match status" value="1"/>
</dbReference>
<evidence type="ECO:0000256" key="7">
    <source>
        <dbReference type="SAM" id="Phobius"/>
    </source>
</evidence>
<evidence type="ECO:0000256" key="2">
    <source>
        <dbReference type="ARBA" id="ARBA00022475"/>
    </source>
</evidence>
<dbReference type="InterPro" id="IPR036938">
    <property type="entry name" value="PAP2/HPO_sf"/>
</dbReference>
<comment type="subcellular location">
    <subcellularLocation>
        <location evidence="1">Cell membrane</location>
        <topology evidence="1">Multi-pass membrane protein</topology>
    </subcellularLocation>
</comment>
<dbReference type="PANTHER" id="PTHR14969">
    <property type="entry name" value="SPHINGOSINE-1-PHOSPHATE PHOSPHOHYDROLASE"/>
    <property type="match status" value="1"/>
</dbReference>
<proteinExistence type="predicted"/>
<dbReference type="RefSeq" id="WP_332864962.1">
    <property type="nucleotide sequence ID" value="NZ_JBAFSM010000016.1"/>
</dbReference>
<keyword evidence="3 7" id="KW-0812">Transmembrane</keyword>
<gene>
    <name evidence="9" type="ORF">V0288_10155</name>
</gene>
<dbReference type="GO" id="GO:0005886">
    <property type="term" value="C:plasma membrane"/>
    <property type="evidence" value="ECO:0007669"/>
    <property type="project" value="UniProtKB-SubCell"/>
</dbReference>
<evidence type="ECO:0000256" key="5">
    <source>
        <dbReference type="ARBA" id="ARBA00022989"/>
    </source>
</evidence>
<dbReference type="EMBL" id="JBAFSM010000016">
    <property type="protein sequence ID" value="MEG3437481.1"/>
    <property type="molecule type" value="Genomic_DNA"/>
</dbReference>
<keyword evidence="6 7" id="KW-0472">Membrane</keyword>
<evidence type="ECO:0000256" key="3">
    <source>
        <dbReference type="ARBA" id="ARBA00022692"/>
    </source>
</evidence>
<keyword evidence="2" id="KW-1003">Cell membrane</keyword>
<feature type="transmembrane region" description="Helical" evidence="7">
    <location>
        <begin position="89"/>
        <end position="108"/>
    </location>
</feature>
<feature type="domain" description="Phosphatidic acid phosphatase type 2/haloperoxidase" evidence="8">
    <location>
        <begin position="87"/>
        <end position="199"/>
    </location>
</feature>
<dbReference type="GO" id="GO:0016787">
    <property type="term" value="F:hydrolase activity"/>
    <property type="evidence" value="ECO:0007669"/>
    <property type="project" value="UniProtKB-KW"/>
</dbReference>
<evidence type="ECO:0000256" key="6">
    <source>
        <dbReference type="ARBA" id="ARBA00023136"/>
    </source>
</evidence>
<dbReference type="Gene3D" id="1.20.144.10">
    <property type="entry name" value="Phosphatidic acid phosphatase type 2/haloperoxidase"/>
    <property type="match status" value="2"/>
</dbReference>
<comment type="caution">
    <text evidence="9">The sequence shown here is derived from an EMBL/GenBank/DDBJ whole genome shotgun (WGS) entry which is preliminary data.</text>
</comment>
<dbReference type="CDD" id="cd03392">
    <property type="entry name" value="PAP2_like_2"/>
    <property type="match status" value="1"/>
</dbReference>
<evidence type="ECO:0000313" key="9">
    <source>
        <dbReference type="EMBL" id="MEG3437481.1"/>
    </source>
</evidence>
<evidence type="ECO:0000259" key="8">
    <source>
        <dbReference type="SMART" id="SM00014"/>
    </source>
</evidence>
<dbReference type="InterPro" id="IPR000326">
    <property type="entry name" value="PAP2/HPO"/>
</dbReference>
<dbReference type="Proteomes" id="UP001328733">
    <property type="component" value="Unassembled WGS sequence"/>
</dbReference>
<feature type="transmembrane region" description="Helical" evidence="7">
    <location>
        <begin position="64"/>
        <end position="82"/>
    </location>
</feature>
<keyword evidence="5 7" id="KW-1133">Transmembrane helix</keyword>